<gene>
    <name evidence="2" type="ORF">mPipKuh1_008856</name>
</gene>
<feature type="compositionally biased region" description="Polar residues" evidence="1">
    <location>
        <begin position="88"/>
        <end position="98"/>
    </location>
</feature>
<evidence type="ECO:0000256" key="1">
    <source>
        <dbReference type="SAM" id="MobiDB-lite"/>
    </source>
</evidence>
<dbReference type="AlphaFoldDB" id="A0A7J8A7X0"/>
<sequence length="122" mass="12967">MWPAGRSLKTPAPIQQLLLIQSCLCAKTSKGVPLSPRPPFFLPSHLPCPSHPQAAPQTSVCLLAPPGLPRDQSSTKCLGTVHTTLAQSGPSGLMSGQKTQEKPWPRLFPPAASLCKRPGRSL</sequence>
<dbReference type="PROSITE" id="PS51257">
    <property type="entry name" value="PROKAR_LIPOPROTEIN"/>
    <property type="match status" value="1"/>
</dbReference>
<feature type="region of interest" description="Disordered" evidence="1">
    <location>
        <begin position="88"/>
        <end position="110"/>
    </location>
</feature>
<organism evidence="2 3">
    <name type="scientific">Pipistrellus kuhlii</name>
    <name type="common">Kuhl's pipistrelle</name>
    <dbReference type="NCBI Taxonomy" id="59472"/>
    <lineage>
        <taxon>Eukaryota</taxon>
        <taxon>Metazoa</taxon>
        <taxon>Chordata</taxon>
        <taxon>Craniata</taxon>
        <taxon>Vertebrata</taxon>
        <taxon>Euteleostomi</taxon>
        <taxon>Mammalia</taxon>
        <taxon>Eutheria</taxon>
        <taxon>Laurasiatheria</taxon>
        <taxon>Chiroptera</taxon>
        <taxon>Yangochiroptera</taxon>
        <taxon>Vespertilionidae</taxon>
        <taxon>Pipistrellus</taxon>
    </lineage>
</organism>
<keyword evidence="3" id="KW-1185">Reference proteome</keyword>
<name>A0A7J8A7X0_PIPKU</name>
<evidence type="ECO:0000313" key="3">
    <source>
        <dbReference type="Proteomes" id="UP000558488"/>
    </source>
</evidence>
<dbReference type="Proteomes" id="UP000558488">
    <property type="component" value="Unassembled WGS sequence"/>
</dbReference>
<accession>A0A7J8A7X0</accession>
<evidence type="ECO:0000313" key="2">
    <source>
        <dbReference type="EMBL" id="KAF6382491.1"/>
    </source>
</evidence>
<comment type="caution">
    <text evidence="2">The sequence shown here is derived from an EMBL/GenBank/DDBJ whole genome shotgun (WGS) entry which is preliminary data.</text>
</comment>
<dbReference type="EMBL" id="JACAGB010000002">
    <property type="protein sequence ID" value="KAF6382491.1"/>
    <property type="molecule type" value="Genomic_DNA"/>
</dbReference>
<protein>
    <submittedName>
        <fullName evidence="2">Uncharacterized protein</fullName>
    </submittedName>
</protein>
<proteinExistence type="predicted"/>
<reference evidence="2 3" key="1">
    <citation type="journal article" date="2020" name="Nature">
        <title>Six reference-quality genomes reveal evolution of bat adaptations.</title>
        <authorList>
            <person name="Jebb D."/>
            <person name="Huang Z."/>
            <person name="Pippel M."/>
            <person name="Hughes G.M."/>
            <person name="Lavrichenko K."/>
            <person name="Devanna P."/>
            <person name="Winkler S."/>
            <person name="Jermiin L.S."/>
            <person name="Skirmuntt E.C."/>
            <person name="Katzourakis A."/>
            <person name="Burkitt-Gray L."/>
            <person name="Ray D.A."/>
            <person name="Sullivan K.A.M."/>
            <person name="Roscito J.G."/>
            <person name="Kirilenko B.M."/>
            <person name="Davalos L.M."/>
            <person name="Corthals A.P."/>
            <person name="Power M.L."/>
            <person name="Jones G."/>
            <person name="Ransome R.D."/>
            <person name="Dechmann D.K.N."/>
            <person name="Locatelli A.G."/>
            <person name="Puechmaille S.J."/>
            <person name="Fedrigo O."/>
            <person name="Jarvis E.D."/>
            <person name="Hiller M."/>
            <person name="Vernes S.C."/>
            <person name="Myers E.W."/>
            <person name="Teeling E.C."/>
        </authorList>
    </citation>
    <scope>NUCLEOTIDE SEQUENCE [LARGE SCALE GENOMIC DNA]</scope>
    <source>
        <strain evidence="2">MPipKuh1</strain>
        <tissue evidence="2">Flight muscle</tissue>
    </source>
</reference>